<feature type="chain" id="PRO_5012756559" evidence="8">
    <location>
        <begin position="20"/>
        <end position="235"/>
    </location>
</feature>
<comment type="cofactor">
    <cofactor evidence="1">
        <name>heme b</name>
        <dbReference type="ChEBI" id="CHEBI:60344"/>
    </cofactor>
</comment>
<dbReference type="AlphaFoldDB" id="A0A1Y2EBE3"/>
<evidence type="ECO:0000313" key="10">
    <source>
        <dbReference type="EMBL" id="ORY68903.1"/>
    </source>
</evidence>
<name>A0A1Y2EBE3_9PEZI</name>
<dbReference type="GeneID" id="63775887"/>
<keyword evidence="11" id="KW-1185">Reference proteome</keyword>
<gene>
    <name evidence="10" type="ORF">BCR38DRAFT_424646</name>
</gene>
<keyword evidence="5" id="KW-0560">Oxidoreductase</keyword>
<dbReference type="InterPro" id="IPR036851">
    <property type="entry name" value="Chloroperoxidase-like_sf"/>
</dbReference>
<proteinExistence type="inferred from homology"/>
<accession>A0A1Y2EBE3</accession>
<dbReference type="GO" id="GO:0046872">
    <property type="term" value="F:metal ion binding"/>
    <property type="evidence" value="ECO:0007669"/>
    <property type="project" value="UniProtKB-KW"/>
</dbReference>
<evidence type="ECO:0000259" key="9">
    <source>
        <dbReference type="PROSITE" id="PS51405"/>
    </source>
</evidence>
<comment type="similarity">
    <text evidence="7">Belongs to the chloroperoxidase family.</text>
</comment>
<organism evidence="10 11">
    <name type="scientific">Pseudomassariella vexata</name>
    <dbReference type="NCBI Taxonomy" id="1141098"/>
    <lineage>
        <taxon>Eukaryota</taxon>
        <taxon>Fungi</taxon>
        <taxon>Dikarya</taxon>
        <taxon>Ascomycota</taxon>
        <taxon>Pezizomycotina</taxon>
        <taxon>Sordariomycetes</taxon>
        <taxon>Xylariomycetidae</taxon>
        <taxon>Amphisphaeriales</taxon>
        <taxon>Pseudomassariaceae</taxon>
        <taxon>Pseudomassariella</taxon>
    </lineage>
</organism>
<comment type="caution">
    <text evidence="10">The sequence shown here is derived from an EMBL/GenBank/DDBJ whole genome shotgun (WGS) entry which is preliminary data.</text>
</comment>
<keyword evidence="8" id="KW-0732">Signal</keyword>
<protein>
    <submittedName>
        <fullName evidence="10">Chloroperoxidase</fullName>
    </submittedName>
</protein>
<evidence type="ECO:0000256" key="5">
    <source>
        <dbReference type="ARBA" id="ARBA00023002"/>
    </source>
</evidence>
<evidence type="ECO:0000256" key="2">
    <source>
        <dbReference type="ARBA" id="ARBA00022559"/>
    </source>
</evidence>
<keyword evidence="6" id="KW-0408">Iron</keyword>
<evidence type="ECO:0000256" key="7">
    <source>
        <dbReference type="ARBA" id="ARBA00025795"/>
    </source>
</evidence>
<keyword evidence="2 10" id="KW-0575">Peroxidase</keyword>
<evidence type="ECO:0000256" key="6">
    <source>
        <dbReference type="ARBA" id="ARBA00023004"/>
    </source>
</evidence>
<evidence type="ECO:0000313" key="11">
    <source>
        <dbReference type="Proteomes" id="UP000193689"/>
    </source>
</evidence>
<dbReference type="InterPro" id="IPR000028">
    <property type="entry name" value="Chloroperoxidase"/>
</dbReference>
<keyword evidence="3" id="KW-0349">Heme</keyword>
<dbReference type="GO" id="GO:0004601">
    <property type="term" value="F:peroxidase activity"/>
    <property type="evidence" value="ECO:0007669"/>
    <property type="project" value="UniProtKB-KW"/>
</dbReference>
<dbReference type="PANTHER" id="PTHR33577:SF19">
    <property type="entry name" value="HEME HALOPEROXIDASE FAMILY PROFILE DOMAIN-CONTAINING PROTEIN-RELATED"/>
    <property type="match status" value="1"/>
</dbReference>
<feature type="signal peptide" evidence="8">
    <location>
        <begin position="1"/>
        <end position="19"/>
    </location>
</feature>
<feature type="domain" description="Heme haloperoxidase family profile" evidence="9">
    <location>
        <begin position="19"/>
        <end position="226"/>
    </location>
</feature>
<dbReference type="Gene3D" id="1.10.489.10">
    <property type="entry name" value="Chloroperoxidase-like"/>
    <property type="match status" value="1"/>
</dbReference>
<dbReference type="Pfam" id="PF01328">
    <property type="entry name" value="Peroxidase_2"/>
    <property type="match status" value="1"/>
</dbReference>
<dbReference type="PROSITE" id="PS51405">
    <property type="entry name" value="HEME_HALOPEROXIDASE"/>
    <property type="match status" value="1"/>
</dbReference>
<evidence type="ECO:0000256" key="1">
    <source>
        <dbReference type="ARBA" id="ARBA00001970"/>
    </source>
</evidence>
<dbReference type="SUPFAM" id="SSF47571">
    <property type="entry name" value="Cloroperoxidase"/>
    <property type="match status" value="1"/>
</dbReference>
<sequence>MNAQSLLLLGAAAFATATADYEWLPAGPGDSRSPCPMLNSLANHGYLPHNGLSISQDDVMTALNESVNFIADALGPIIQLALTTSTTGNASTFNLADTAKHNVIEHDGSLSRDDLHFGNQKDFDAVVWAETVAHFTEETIPLQTAASARVDRLAAAQAVNPEFNLTSLGPTASVFETTLYEITFGDRVEGNPPTEWIRVFFEQERIPFEEGYVRPDNGITTEEFNVMAAKIVALS</sequence>
<dbReference type="RefSeq" id="XP_040719190.1">
    <property type="nucleotide sequence ID" value="XM_040859675.1"/>
</dbReference>
<keyword evidence="4" id="KW-0479">Metal-binding</keyword>
<evidence type="ECO:0000256" key="4">
    <source>
        <dbReference type="ARBA" id="ARBA00022723"/>
    </source>
</evidence>
<dbReference type="PANTHER" id="PTHR33577">
    <property type="entry name" value="STERIGMATOCYSTIN BIOSYNTHESIS PEROXIDASE STCC-RELATED"/>
    <property type="match status" value="1"/>
</dbReference>
<reference evidence="10 11" key="1">
    <citation type="submission" date="2016-07" db="EMBL/GenBank/DDBJ databases">
        <title>Pervasive Adenine N6-methylation of Active Genes in Fungi.</title>
        <authorList>
            <consortium name="DOE Joint Genome Institute"/>
            <person name="Mondo S.J."/>
            <person name="Dannebaum R.O."/>
            <person name="Kuo R.C."/>
            <person name="Labutti K."/>
            <person name="Haridas S."/>
            <person name="Kuo A."/>
            <person name="Salamov A."/>
            <person name="Ahrendt S.R."/>
            <person name="Lipzen A."/>
            <person name="Sullivan W."/>
            <person name="Andreopoulos W.B."/>
            <person name="Clum A."/>
            <person name="Lindquist E."/>
            <person name="Daum C."/>
            <person name="Ramamoorthy G.K."/>
            <person name="Gryganskyi A."/>
            <person name="Culley D."/>
            <person name="Magnuson J.K."/>
            <person name="James T.Y."/>
            <person name="O'Malley M.A."/>
            <person name="Stajich J.E."/>
            <person name="Spatafora J.W."/>
            <person name="Visel A."/>
            <person name="Grigoriev I.V."/>
        </authorList>
    </citation>
    <scope>NUCLEOTIDE SEQUENCE [LARGE SCALE GENOMIC DNA]</scope>
    <source>
        <strain evidence="10 11">CBS 129021</strain>
    </source>
</reference>
<evidence type="ECO:0000256" key="8">
    <source>
        <dbReference type="SAM" id="SignalP"/>
    </source>
</evidence>
<dbReference type="EMBL" id="MCFJ01000003">
    <property type="protein sequence ID" value="ORY68903.1"/>
    <property type="molecule type" value="Genomic_DNA"/>
</dbReference>
<dbReference type="Proteomes" id="UP000193689">
    <property type="component" value="Unassembled WGS sequence"/>
</dbReference>
<dbReference type="InParanoid" id="A0A1Y2EBE3"/>
<evidence type="ECO:0000256" key="3">
    <source>
        <dbReference type="ARBA" id="ARBA00022617"/>
    </source>
</evidence>
<dbReference type="OrthoDB" id="407298at2759"/>
<dbReference type="STRING" id="1141098.A0A1Y2EBE3"/>